<accession>A0AAN7UCZ3</accession>
<keyword evidence="2" id="KW-1185">Reference proteome</keyword>
<gene>
    <name evidence="1" type="ORF">RRF57_005639</name>
</gene>
<protein>
    <submittedName>
        <fullName evidence="1">Uncharacterized protein</fullName>
    </submittedName>
</protein>
<sequence>MAPIVIIPPAPSPHTARAAMKLPMDCASAHHAVDPANTAMVTRYSGLRPTVSDKLPTSGWNAVAVSRKAVVSQDATAIGQFYWYS</sequence>
<dbReference type="AlphaFoldDB" id="A0AAN7UCZ3"/>
<proteinExistence type="predicted"/>
<comment type="caution">
    <text evidence="1">The sequence shown here is derived from an EMBL/GenBank/DDBJ whole genome shotgun (WGS) entry which is preliminary data.</text>
</comment>
<evidence type="ECO:0000313" key="2">
    <source>
        <dbReference type="Proteomes" id="UP001305414"/>
    </source>
</evidence>
<reference evidence="1 2" key="1">
    <citation type="submission" date="2023-10" db="EMBL/GenBank/DDBJ databases">
        <title>Draft genome sequence of Xylaria bambusicola isolate GMP-LS, the root and basal stem rot pathogen of sugarcane in Indonesia.</title>
        <authorList>
            <person name="Selvaraj P."/>
            <person name="Muralishankar V."/>
            <person name="Muruganantham S."/>
            <person name="Sp S."/>
            <person name="Haryani S."/>
            <person name="Lau K.J.X."/>
            <person name="Naqvi N.I."/>
        </authorList>
    </citation>
    <scope>NUCLEOTIDE SEQUENCE [LARGE SCALE GENOMIC DNA]</scope>
    <source>
        <strain evidence="1">GMP-LS</strain>
    </source>
</reference>
<name>A0AAN7UCZ3_9PEZI</name>
<evidence type="ECO:0000313" key="1">
    <source>
        <dbReference type="EMBL" id="KAK5629925.1"/>
    </source>
</evidence>
<dbReference type="EMBL" id="JAWHQM010000013">
    <property type="protein sequence ID" value="KAK5629925.1"/>
    <property type="molecule type" value="Genomic_DNA"/>
</dbReference>
<organism evidence="1 2">
    <name type="scientific">Xylaria bambusicola</name>
    <dbReference type="NCBI Taxonomy" id="326684"/>
    <lineage>
        <taxon>Eukaryota</taxon>
        <taxon>Fungi</taxon>
        <taxon>Dikarya</taxon>
        <taxon>Ascomycota</taxon>
        <taxon>Pezizomycotina</taxon>
        <taxon>Sordariomycetes</taxon>
        <taxon>Xylariomycetidae</taxon>
        <taxon>Xylariales</taxon>
        <taxon>Xylariaceae</taxon>
        <taxon>Xylaria</taxon>
    </lineage>
</organism>
<dbReference type="Proteomes" id="UP001305414">
    <property type="component" value="Unassembled WGS sequence"/>
</dbReference>